<reference evidence="2" key="1">
    <citation type="submission" date="2020-11" db="EMBL/GenBank/DDBJ databases">
        <authorList>
            <person name="Tran Van P."/>
        </authorList>
    </citation>
    <scope>NUCLEOTIDE SEQUENCE</scope>
</reference>
<proteinExistence type="predicted"/>
<sequence>MAPFFVNRLLSAADVSLLPPGQLIVSVVPQNCSLLRPFSYSGECLVEEDYNWEAIASLSSLAIVAAAGFAWLIRRVCCRKQLSPLAPDVNPFPSLKVKGFGFPDGEAGGSEEELNDNVYVSAPIHQSSPLVSPILEVPAGGPSQQSKKKVVTAEITSTAEGAATGDLLTGSSRNLAPVIAPSQGAPETGTLRKPLDLDKTFTRKTSARSSLRASSLVDVSRAFRSRSTAAINENGSNISRGETAAKRKESLKMAEERIDDTWETPSSP</sequence>
<evidence type="ECO:0000256" key="1">
    <source>
        <dbReference type="SAM" id="MobiDB-lite"/>
    </source>
</evidence>
<accession>A0A7R8W8I5</accession>
<dbReference type="AlphaFoldDB" id="A0A7R8W8I5"/>
<feature type="compositionally biased region" description="Polar residues" evidence="1">
    <location>
        <begin position="225"/>
        <end position="240"/>
    </location>
</feature>
<protein>
    <submittedName>
        <fullName evidence="2">Uncharacterized protein</fullName>
    </submittedName>
</protein>
<dbReference type="EMBL" id="OB660978">
    <property type="protein sequence ID" value="CAD7226916.1"/>
    <property type="molecule type" value="Genomic_DNA"/>
</dbReference>
<feature type="compositionally biased region" description="Basic and acidic residues" evidence="1">
    <location>
        <begin position="243"/>
        <end position="260"/>
    </location>
</feature>
<organism evidence="2">
    <name type="scientific">Cyprideis torosa</name>
    <dbReference type="NCBI Taxonomy" id="163714"/>
    <lineage>
        <taxon>Eukaryota</taxon>
        <taxon>Metazoa</taxon>
        <taxon>Ecdysozoa</taxon>
        <taxon>Arthropoda</taxon>
        <taxon>Crustacea</taxon>
        <taxon>Oligostraca</taxon>
        <taxon>Ostracoda</taxon>
        <taxon>Podocopa</taxon>
        <taxon>Podocopida</taxon>
        <taxon>Cytherocopina</taxon>
        <taxon>Cytheroidea</taxon>
        <taxon>Cytherideidae</taxon>
        <taxon>Cyprideis</taxon>
    </lineage>
</organism>
<evidence type="ECO:0000313" key="2">
    <source>
        <dbReference type="EMBL" id="CAD7226916.1"/>
    </source>
</evidence>
<feature type="region of interest" description="Disordered" evidence="1">
    <location>
        <begin position="223"/>
        <end position="268"/>
    </location>
</feature>
<name>A0A7R8W8I5_9CRUS</name>
<gene>
    <name evidence="2" type="ORF">CTOB1V02_LOCUS4827</name>
</gene>